<dbReference type="SUPFAM" id="SSF52047">
    <property type="entry name" value="RNI-like"/>
    <property type="match status" value="1"/>
</dbReference>
<reference evidence="3" key="2">
    <citation type="submission" date="2022-03" db="EMBL/GenBank/DDBJ databases">
        <title>Draft title - Genomic analysis of global carrot germplasm unveils the trajectory of domestication and the origin of high carotenoid orange carrot.</title>
        <authorList>
            <person name="Iorizzo M."/>
            <person name="Ellison S."/>
            <person name="Senalik D."/>
            <person name="Macko-Podgorni A."/>
            <person name="Grzebelus D."/>
            <person name="Bostan H."/>
            <person name="Rolling W."/>
            <person name="Curaba J."/>
            <person name="Simon P."/>
        </authorList>
    </citation>
    <scope>NUCLEOTIDE SEQUENCE</scope>
    <source>
        <tissue evidence="3">Leaf</tissue>
    </source>
</reference>
<proteinExistence type="predicted"/>
<keyword evidence="4" id="KW-1185">Reference proteome</keyword>
<dbReference type="PANTHER" id="PTHR38926:SF80">
    <property type="entry name" value="F-BOX DOMAIN, LEUCINE-RICH REPEAT DOMAIN SUPERFAMILY"/>
    <property type="match status" value="1"/>
</dbReference>
<evidence type="ECO:0000313" key="4">
    <source>
        <dbReference type="Proteomes" id="UP000077755"/>
    </source>
</evidence>
<evidence type="ECO:0000313" key="3">
    <source>
        <dbReference type="EMBL" id="WOG89644.1"/>
    </source>
</evidence>
<reference evidence="2" key="1">
    <citation type="journal article" date="2016" name="Nat. Genet.">
        <title>A high-quality carrot genome assembly provides new insights into carotenoid accumulation and asterid genome evolution.</title>
        <authorList>
            <person name="Iorizzo M."/>
            <person name="Ellison S."/>
            <person name="Senalik D."/>
            <person name="Zeng P."/>
            <person name="Satapoomin P."/>
            <person name="Huang J."/>
            <person name="Bowman M."/>
            <person name="Iovene M."/>
            <person name="Sanseverino W."/>
            <person name="Cavagnaro P."/>
            <person name="Yildiz M."/>
            <person name="Macko-Podgorni A."/>
            <person name="Moranska E."/>
            <person name="Grzebelus E."/>
            <person name="Grzebelus D."/>
            <person name="Ashrafi H."/>
            <person name="Zheng Z."/>
            <person name="Cheng S."/>
            <person name="Spooner D."/>
            <person name="Van Deynze A."/>
            <person name="Simon P."/>
        </authorList>
    </citation>
    <scope>NUCLEOTIDE SEQUENCE [LARGE SCALE GENOMIC DNA]</scope>
    <source>
        <tissue evidence="2">Leaf</tissue>
    </source>
</reference>
<dbReference type="PROSITE" id="PS50181">
    <property type="entry name" value="FBOX"/>
    <property type="match status" value="1"/>
</dbReference>
<dbReference type="Gene3D" id="3.80.10.10">
    <property type="entry name" value="Ribonuclease Inhibitor"/>
    <property type="match status" value="1"/>
</dbReference>
<dbReference type="InterPro" id="IPR032675">
    <property type="entry name" value="LRR_dom_sf"/>
</dbReference>
<dbReference type="InterPro" id="IPR001810">
    <property type="entry name" value="F-box_dom"/>
</dbReference>
<dbReference type="InterPro" id="IPR036047">
    <property type="entry name" value="F-box-like_dom_sf"/>
</dbReference>
<dbReference type="CDD" id="cd22164">
    <property type="entry name" value="F-box_AtSKIP19-like"/>
    <property type="match status" value="1"/>
</dbReference>
<dbReference type="Proteomes" id="UP000077755">
    <property type="component" value="Chromosome 2"/>
</dbReference>
<dbReference type="AlphaFoldDB" id="A0A166EV68"/>
<organism evidence="2">
    <name type="scientific">Daucus carota subsp. sativus</name>
    <name type="common">Carrot</name>
    <dbReference type="NCBI Taxonomy" id="79200"/>
    <lineage>
        <taxon>Eukaryota</taxon>
        <taxon>Viridiplantae</taxon>
        <taxon>Streptophyta</taxon>
        <taxon>Embryophyta</taxon>
        <taxon>Tracheophyta</taxon>
        <taxon>Spermatophyta</taxon>
        <taxon>Magnoliopsida</taxon>
        <taxon>eudicotyledons</taxon>
        <taxon>Gunneridae</taxon>
        <taxon>Pentapetalae</taxon>
        <taxon>asterids</taxon>
        <taxon>campanulids</taxon>
        <taxon>Apiales</taxon>
        <taxon>Apiaceae</taxon>
        <taxon>Apioideae</taxon>
        <taxon>Scandiceae</taxon>
        <taxon>Daucinae</taxon>
        <taxon>Daucus</taxon>
        <taxon>Daucus sect. Daucus</taxon>
    </lineage>
</organism>
<name>A0A166EV68_DAUCS</name>
<dbReference type="Gene3D" id="1.20.1280.50">
    <property type="match status" value="1"/>
</dbReference>
<dbReference type="EMBL" id="CP093344">
    <property type="protein sequence ID" value="WOG89644.1"/>
    <property type="molecule type" value="Genomic_DNA"/>
</dbReference>
<dbReference type="PANTHER" id="PTHR38926">
    <property type="entry name" value="F-BOX DOMAIN CONTAINING PROTEIN, EXPRESSED"/>
    <property type="match status" value="1"/>
</dbReference>
<evidence type="ECO:0000259" key="1">
    <source>
        <dbReference type="PROSITE" id="PS50181"/>
    </source>
</evidence>
<evidence type="ECO:0000313" key="2">
    <source>
        <dbReference type="EMBL" id="KZN07020.1"/>
    </source>
</evidence>
<dbReference type="Pfam" id="PF12937">
    <property type="entry name" value="F-box-like"/>
    <property type="match status" value="1"/>
</dbReference>
<dbReference type="SMART" id="SM00256">
    <property type="entry name" value="FBOX"/>
    <property type="match status" value="1"/>
</dbReference>
<dbReference type="STRING" id="79200.A0A166EV68"/>
<dbReference type="Gramene" id="KZN07020">
    <property type="protein sequence ID" value="KZN07020"/>
    <property type="gene ID" value="DCAR_007857"/>
</dbReference>
<dbReference type="OMA" id="QWRITMS"/>
<sequence>MKNKKRAQNPNCPNFCDDVIITDKISKPRIKRKQRPNWLQLPYDVTINIFRKLGAVEILLNARKVCKAWHNICKEPFLWIVTSMHHDVDYGKFEPAHLDLICMAAVDRSQGQLLDVSIEFLATRTVMNYIAQRSSQLSRLRLVNCHYYLDRHTWNKFLERVPLLEELSLKFSGMPGEAIEDASRHCPMLTTIKIRVYDKGCHPCLDVVLAAAMGMTQLRHLQLSGYVILRRHLEAIISSGCTHLESLDLTGCFSARDIISLSLREKCIAQIENIRFPADWMGKFMGEADWSEMED</sequence>
<dbReference type="EMBL" id="LNRQ01000002">
    <property type="protein sequence ID" value="KZN07020.1"/>
    <property type="molecule type" value="Genomic_DNA"/>
</dbReference>
<dbReference type="SUPFAM" id="SSF81383">
    <property type="entry name" value="F-box domain"/>
    <property type="match status" value="1"/>
</dbReference>
<protein>
    <recommendedName>
        <fullName evidence="1">F-box domain-containing protein</fullName>
    </recommendedName>
</protein>
<feature type="domain" description="F-box" evidence="1">
    <location>
        <begin position="35"/>
        <end position="82"/>
    </location>
</feature>
<gene>
    <name evidence="2" type="ORF">DCAR_007857</name>
    <name evidence="3" type="ORF">DCAR_0208882</name>
</gene>
<accession>A0A166EV68</accession>